<organism evidence="2">
    <name type="scientific">Salmonella enterica subsp. salamae</name>
    <dbReference type="NCBI Taxonomy" id="59202"/>
    <lineage>
        <taxon>Bacteria</taxon>
        <taxon>Pseudomonadati</taxon>
        <taxon>Pseudomonadota</taxon>
        <taxon>Gammaproteobacteria</taxon>
        <taxon>Enterobacterales</taxon>
        <taxon>Enterobacteriaceae</taxon>
        <taxon>Salmonella</taxon>
    </lineage>
</organism>
<dbReference type="Proteomes" id="UP000839824">
    <property type="component" value="Unassembled WGS sequence"/>
</dbReference>
<feature type="transmembrane region" description="Helical" evidence="1">
    <location>
        <begin position="118"/>
        <end position="137"/>
    </location>
</feature>
<feature type="transmembrane region" description="Helical" evidence="1">
    <location>
        <begin position="12"/>
        <end position="34"/>
    </location>
</feature>
<reference evidence="2" key="1">
    <citation type="submission" date="2019-07" db="EMBL/GenBank/DDBJ databases">
        <authorList>
            <person name="Ashton P.M."/>
            <person name="Dallman T."/>
            <person name="Nair S."/>
            <person name="De Pinna E."/>
            <person name="Peters T."/>
            <person name="Grant K."/>
        </authorList>
    </citation>
    <scope>NUCLEOTIDE SEQUENCE [LARGE SCALE GENOMIC DNA]</scope>
    <source>
        <strain evidence="2">598112</strain>
    </source>
</reference>
<comment type="caution">
    <text evidence="2">The sequence shown here is derived from an EMBL/GenBank/DDBJ whole genome shotgun (WGS) entry which is preliminary data.</text>
</comment>
<sequence length="138" mass="15962">MKKYLTDNLSAINISLGIIFVVIMLILMFMSYVINDENYKKIAKLYEEKFGRLPVTASLARSASLIGTPGMYFAKVDFIMSSLIFPYNKVFNNDMSIEAYHFIRSLPKDLTLGFKIEAAFWFIEFIVMACLVLLYYLF</sequence>
<gene>
    <name evidence="2" type="ORF">FNJ06_13240</name>
</gene>
<evidence type="ECO:0000256" key="1">
    <source>
        <dbReference type="SAM" id="Phobius"/>
    </source>
</evidence>
<keyword evidence="1" id="KW-0472">Membrane</keyword>
<dbReference type="EMBL" id="AAIXRY010000012">
    <property type="protein sequence ID" value="ECJ2326544.1"/>
    <property type="molecule type" value="Genomic_DNA"/>
</dbReference>
<proteinExistence type="predicted"/>
<evidence type="ECO:0000313" key="2">
    <source>
        <dbReference type="EMBL" id="ECJ2326544.1"/>
    </source>
</evidence>
<keyword evidence="1" id="KW-0812">Transmembrane</keyword>
<protein>
    <submittedName>
        <fullName evidence="2">Uncharacterized protein</fullName>
    </submittedName>
</protein>
<dbReference type="AlphaFoldDB" id="A0A5Y3V0X2"/>
<name>A0A5Y3V0X2_SALER</name>
<accession>A0A5Y3V0X2</accession>
<keyword evidence="1" id="KW-1133">Transmembrane helix</keyword>